<dbReference type="Proteomes" id="UP001595729">
    <property type="component" value="Unassembled WGS sequence"/>
</dbReference>
<comment type="caution">
    <text evidence="1">The sequence shown here is derived from an EMBL/GenBank/DDBJ whole genome shotgun (WGS) entry which is preliminary data.</text>
</comment>
<gene>
    <name evidence="1" type="ORF">ACFOPI_18655</name>
</gene>
<evidence type="ECO:0000313" key="2">
    <source>
        <dbReference type="Proteomes" id="UP001595729"/>
    </source>
</evidence>
<name>A0ABV7W799_9BURK</name>
<proteinExistence type="predicted"/>
<dbReference type="RefSeq" id="WP_382177144.1">
    <property type="nucleotide sequence ID" value="NZ_JBHRXX010000007.1"/>
</dbReference>
<evidence type="ECO:0000313" key="1">
    <source>
        <dbReference type="EMBL" id="MFC3685629.1"/>
    </source>
</evidence>
<organism evidence="1 2">
    <name type="scientific">Hydrogenophaga luteola</name>
    <dbReference type="NCBI Taxonomy" id="1591122"/>
    <lineage>
        <taxon>Bacteria</taxon>
        <taxon>Pseudomonadati</taxon>
        <taxon>Pseudomonadota</taxon>
        <taxon>Betaproteobacteria</taxon>
        <taxon>Burkholderiales</taxon>
        <taxon>Comamonadaceae</taxon>
        <taxon>Hydrogenophaga</taxon>
    </lineage>
</organism>
<reference evidence="2" key="1">
    <citation type="journal article" date="2019" name="Int. J. Syst. Evol. Microbiol.">
        <title>The Global Catalogue of Microorganisms (GCM) 10K type strain sequencing project: providing services to taxonomists for standard genome sequencing and annotation.</title>
        <authorList>
            <consortium name="The Broad Institute Genomics Platform"/>
            <consortium name="The Broad Institute Genome Sequencing Center for Infectious Disease"/>
            <person name="Wu L."/>
            <person name="Ma J."/>
        </authorList>
    </citation>
    <scope>NUCLEOTIDE SEQUENCE [LARGE SCALE GENOMIC DNA]</scope>
    <source>
        <strain evidence="2">KCTC 42501</strain>
    </source>
</reference>
<dbReference type="EMBL" id="JBHRXX010000007">
    <property type="protein sequence ID" value="MFC3685629.1"/>
    <property type="molecule type" value="Genomic_DNA"/>
</dbReference>
<keyword evidence="2" id="KW-1185">Reference proteome</keyword>
<protein>
    <submittedName>
        <fullName evidence="1">Uncharacterized protein</fullName>
    </submittedName>
</protein>
<sequence>MRGSEFEKRVAQRDHLSAVDVLGTFDFSTAVIHLKSLVAADLDRARTALNEFKPEWNDGKPNLMAGQQFAAIAKAQPLVVHEYTHFVDATSTLWGLRHLLIMSKAYSSINRDEGNYYKAREFSDHARNIRLPNYYTVLYKAHEGRPWQSKITIGRTFDARGRISSRPILFSQFRNSDEQLMVRSPVSTVSILEASAMAQEIMSVSRLLQLTDPEYRIVEDREFHHKTMQFLYSKNFTEYSVCVHILANKLGCKDALVAFALCSRLTRVALNIPEVIFDKLAEICPIEEVLNIPIQHEFSKAIRDGLKSRDLGIIYYLLCNALPENVIESERHATTAIAAALNALGTSEDELSVAAQAEADFLLRSLDETDIEHIKILARSGYANFKTIGFQSAELDFRQLNLPPALLGDDTIVNVFAGDKNSLSTFDIEGCFFELDDGMSWVTRFSEACL</sequence>
<accession>A0ABV7W799</accession>